<sequence>MLNLSAKSSYVNTTLKKLKLKSEHILSKIKIRTIYVEFTQDEKNKRLIFLKKTDYNLFWLNILIEPSNTAWSTFIKYYSFVILGFRYKEVQKIGSSILIRNKEDFVIWGLVIRRIDLIINISYSKTSLRRWLSRKSPMLTRPEGIVSFFNLLTKSASVTVACRAFHSLNILLVNVFACCRHLVEAWPDSLLA</sequence>
<dbReference type="AlphaFoldDB" id="A0A3M7RWN8"/>
<proteinExistence type="predicted"/>
<accession>A0A3M7RWN8</accession>
<evidence type="ECO:0000313" key="1">
    <source>
        <dbReference type="EMBL" id="RNA27984.1"/>
    </source>
</evidence>
<dbReference type="EMBL" id="REGN01002456">
    <property type="protein sequence ID" value="RNA27984.1"/>
    <property type="molecule type" value="Genomic_DNA"/>
</dbReference>
<organism evidence="1 2">
    <name type="scientific">Brachionus plicatilis</name>
    <name type="common">Marine rotifer</name>
    <name type="synonym">Brachionus muelleri</name>
    <dbReference type="NCBI Taxonomy" id="10195"/>
    <lineage>
        <taxon>Eukaryota</taxon>
        <taxon>Metazoa</taxon>
        <taxon>Spiralia</taxon>
        <taxon>Gnathifera</taxon>
        <taxon>Rotifera</taxon>
        <taxon>Eurotatoria</taxon>
        <taxon>Monogononta</taxon>
        <taxon>Pseudotrocha</taxon>
        <taxon>Ploima</taxon>
        <taxon>Brachionidae</taxon>
        <taxon>Brachionus</taxon>
    </lineage>
</organism>
<reference evidence="1 2" key="1">
    <citation type="journal article" date="2018" name="Sci. Rep.">
        <title>Genomic signatures of local adaptation to the degree of environmental predictability in rotifers.</title>
        <authorList>
            <person name="Franch-Gras L."/>
            <person name="Hahn C."/>
            <person name="Garcia-Roger E.M."/>
            <person name="Carmona M.J."/>
            <person name="Serra M."/>
            <person name="Gomez A."/>
        </authorList>
    </citation>
    <scope>NUCLEOTIDE SEQUENCE [LARGE SCALE GENOMIC DNA]</scope>
    <source>
        <strain evidence="1">HYR1</strain>
    </source>
</reference>
<protein>
    <submittedName>
        <fullName evidence="1">Uncharacterized protein</fullName>
    </submittedName>
</protein>
<name>A0A3M7RWN8_BRAPC</name>
<gene>
    <name evidence="1" type="ORF">BpHYR1_019159</name>
</gene>
<evidence type="ECO:0000313" key="2">
    <source>
        <dbReference type="Proteomes" id="UP000276133"/>
    </source>
</evidence>
<comment type="caution">
    <text evidence="1">The sequence shown here is derived from an EMBL/GenBank/DDBJ whole genome shotgun (WGS) entry which is preliminary data.</text>
</comment>
<keyword evidence="2" id="KW-1185">Reference proteome</keyword>
<dbReference type="Proteomes" id="UP000276133">
    <property type="component" value="Unassembled WGS sequence"/>
</dbReference>